<organism evidence="1 2">
    <name type="scientific">Armillaria luteobubalina</name>
    <dbReference type="NCBI Taxonomy" id="153913"/>
    <lineage>
        <taxon>Eukaryota</taxon>
        <taxon>Fungi</taxon>
        <taxon>Dikarya</taxon>
        <taxon>Basidiomycota</taxon>
        <taxon>Agaricomycotina</taxon>
        <taxon>Agaricomycetes</taxon>
        <taxon>Agaricomycetidae</taxon>
        <taxon>Agaricales</taxon>
        <taxon>Marasmiineae</taxon>
        <taxon>Physalacriaceae</taxon>
        <taxon>Armillaria</taxon>
    </lineage>
</organism>
<name>A0AA39TSG7_9AGAR</name>
<evidence type="ECO:0000313" key="1">
    <source>
        <dbReference type="EMBL" id="KAK0499406.1"/>
    </source>
</evidence>
<reference evidence="1" key="1">
    <citation type="submission" date="2023-06" db="EMBL/GenBank/DDBJ databases">
        <authorList>
            <consortium name="Lawrence Berkeley National Laboratory"/>
            <person name="Ahrendt S."/>
            <person name="Sahu N."/>
            <person name="Indic B."/>
            <person name="Wong-Bajracharya J."/>
            <person name="Merenyi Z."/>
            <person name="Ke H.-M."/>
            <person name="Monk M."/>
            <person name="Kocsube S."/>
            <person name="Drula E."/>
            <person name="Lipzen A."/>
            <person name="Balint B."/>
            <person name="Henrissat B."/>
            <person name="Andreopoulos B."/>
            <person name="Martin F.M."/>
            <person name="Harder C.B."/>
            <person name="Rigling D."/>
            <person name="Ford K.L."/>
            <person name="Foster G.D."/>
            <person name="Pangilinan J."/>
            <person name="Papanicolaou A."/>
            <person name="Barry K."/>
            <person name="LaButti K."/>
            <person name="Viragh M."/>
            <person name="Koriabine M."/>
            <person name="Yan M."/>
            <person name="Riley R."/>
            <person name="Champramary S."/>
            <person name="Plett K.L."/>
            <person name="Tsai I.J."/>
            <person name="Slot J."/>
            <person name="Sipos G."/>
            <person name="Plett J."/>
            <person name="Nagy L.G."/>
            <person name="Grigoriev I.V."/>
        </authorList>
    </citation>
    <scope>NUCLEOTIDE SEQUENCE</scope>
    <source>
        <strain evidence="1">HWK02</strain>
    </source>
</reference>
<dbReference type="Proteomes" id="UP001175228">
    <property type="component" value="Unassembled WGS sequence"/>
</dbReference>
<sequence>MIAIKHVFRVANATEILLLVMSMVYPGFASLPDCEYIHFGTEFIHVLVPVMAHNVQRHSTTARAQLLCCRDYRRRDYLLRRRVYSMIATTRLAGPIDGIQSGPIQPRVSHRK</sequence>
<gene>
    <name evidence="1" type="ORF">EDD18DRAFT_1151064</name>
</gene>
<evidence type="ECO:0000313" key="2">
    <source>
        <dbReference type="Proteomes" id="UP001175228"/>
    </source>
</evidence>
<proteinExistence type="predicted"/>
<keyword evidence="2" id="KW-1185">Reference proteome</keyword>
<protein>
    <submittedName>
        <fullName evidence="1">Uncharacterized protein</fullName>
    </submittedName>
</protein>
<dbReference type="AlphaFoldDB" id="A0AA39TSG7"/>
<dbReference type="EMBL" id="JAUEPU010000009">
    <property type="protein sequence ID" value="KAK0499406.1"/>
    <property type="molecule type" value="Genomic_DNA"/>
</dbReference>
<accession>A0AA39TSG7</accession>
<comment type="caution">
    <text evidence="1">The sequence shown here is derived from an EMBL/GenBank/DDBJ whole genome shotgun (WGS) entry which is preliminary data.</text>
</comment>